<proteinExistence type="predicted"/>
<accession>A0ABP6GM34</accession>
<dbReference type="EMBL" id="BAAASL010000033">
    <property type="protein sequence ID" value="GAA2725946.1"/>
    <property type="molecule type" value="Genomic_DNA"/>
</dbReference>
<keyword evidence="2" id="KW-1185">Reference proteome</keyword>
<gene>
    <name evidence="1" type="ORF">GCM10010315_59120</name>
</gene>
<sequence length="83" mass="9666">MPERGRVEPSDPVHPLVVKRHRLTSEWFYEFCAKYGVDYPDEATPEQQEEYEAGMDAIHARIREEYAQAEARGEGWQATGHCR</sequence>
<evidence type="ECO:0000313" key="2">
    <source>
        <dbReference type="Proteomes" id="UP001500886"/>
    </source>
</evidence>
<protein>
    <submittedName>
        <fullName evidence="1">Uncharacterized protein</fullName>
    </submittedName>
</protein>
<comment type="caution">
    <text evidence="1">The sequence shown here is derived from an EMBL/GenBank/DDBJ whole genome shotgun (WGS) entry which is preliminary data.</text>
</comment>
<organism evidence="1 2">
    <name type="scientific">Streptomyces luteosporeus</name>
    <dbReference type="NCBI Taxonomy" id="173856"/>
    <lineage>
        <taxon>Bacteria</taxon>
        <taxon>Bacillati</taxon>
        <taxon>Actinomycetota</taxon>
        <taxon>Actinomycetes</taxon>
        <taxon>Kitasatosporales</taxon>
        <taxon>Streptomycetaceae</taxon>
        <taxon>Streptomyces</taxon>
    </lineage>
</organism>
<reference evidence="2" key="1">
    <citation type="journal article" date="2019" name="Int. J. Syst. Evol. Microbiol.">
        <title>The Global Catalogue of Microorganisms (GCM) 10K type strain sequencing project: providing services to taxonomists for standard genome sequencing and annotation.</title>
        <authorList>
            <consortium name="The Broad Institute Genomics Platform"/>
            <consortium name="The Broad Institute Genome Sequencing Center for Infectious Disease"/>
            <person name="Wu L."/>
            <person name="Ma J."/>
        </authorList>
    </citation>
    <scope>NUCLEOTIDE SEQUENCE [LARGE SCALE GENOMIC DNA]</scope>
    <source>
        <strain evidence="2">JCM 4542</strain>
    </source>
</reference>
<evidence type="ECO:0000313" key="1">
    <source>
        <dbReference type="EMBL" id="GAA2725946.1"/>
    </source>
</evidence>
<dbReference type="Proteomes" id="UP001500886">
    <property type="component" value="Unassembled WGS sequence"/>
</dbReference>
<name>A0ABP6GM34_9ACTN</name>